<evidence type="ECO:0000313" key="10">
    <source>
        <dbReference type="Proteomes" id="UP000000689"/>
    </source>
</evidence>
<dbReference type="InterPro" id="IPR000719">
    <property type="entry name" value="Prot_kinase_dom"/>
</dbReference>
<dbReference type="InterPro" id="IPR050117">
    <property type="entry name" value="MAPK"/>
</dbReference>
<keyword evidence="4" id="KW-0547">Nucleotide-binding</keyword>
<evidence type="ECO:0000256" key="5">
    <source>
        <dbReference type="ARBA" id="ARBA00022777"/>
    </source>
</evidence>
<reference evidence="9 10" key="1">
    <citation type="journal article" date="2011" name="Proc. Natl. Acad. Sci. U.S.A.">
        <title>Evolutionary erosion of yeast sex chromosomes by mating-type switching accidents.</title>
        <authorList>
            <person name="Gordon J.L."/>
            <person name="Armisen D."/>
            <person name="Proux-Wera E."/>
            <person name="Oheigeartaigh S.S."/>
            <person name="Byrne K.P."/>
            <person name="Wolfe K.H."/>
        </authorList>
    </citation>
    <scope>NUCLEOTIDE SEQUENCE [LARGE SCALE GENOMIC DNA]</scope>
    <source>
        <strain evidence="10">ATCC 10597 / BCRC 20456 / CBS 421 / NBRC 0211 / NRRL Y-12639</strain>
    </source>
</reference>
<protein>
    <recommendedName>
        <fullName evidence="8">Protein kinase domain-containing protein</fullName>
    </recommendedName>
</protein>
<dbReference type="InterPro" id="IPR008271">
    <property type="entry name" value="Ser/Thr_kinase_AS"/>
</dbReference>
<dbReference type="HOGENOM" id="CLU_000288_176_1_1"/>
<dbReference type="FunFam" id="1.10.510.10:FF:000624">
    <property type="entry name" value="Mitogen-activated protein kinase"/>
    <property type="match status" value="1"/>
</dbReference>
<gene>
    <name evidence="9" type="primary">NDAI0G05370</name>
    <name evidence="9" type="ordered locus">NDAI_0G05370</name>
</gene>
<feature type="compositionally biased region" description="Acidic residues" evidence="7">
    <location>
        <begin position="681"/>
        <end position="695"/>
    </location>
</feature>
<dbReference type="SUPFAM" id="SSF56112">
    <property type="entry name" value="Protein kinase-like (PK-like)"/>
    <property type="match status" value="1"/>
</dbReference>
<dbReference type="eggNOG" id="KOG0661">
    <property type="taxonomic scope" value="Eukaryota"/>
</dbReference>
<feature type="domain" description="Protein kinase" evidence="8">
    <location>
        <begin position="47"/>
        <end position="397"/>
    </location>
</feature>
<dbReference type="OrthoDB" id="2158884at2759"/>
<evidence type="ECO:0000256" key="1">
    <source>
        <dbReference type="ARBA" id="ARBA00006485"/>
    </source>
</evidence>
<dbReference type="PROSITE" id="PS50011">
    <property type="entry name" value="PROTEIN_KINASE_DOM"/>
    <property type="match status" value="1"/>
</dbReference>
<dbReference type="Gene3D" id="3.30.200.20">
    <property type="entry name" value="Phosphorylase Kinase, domain 1"/>
    <property type="match status" value="1"/>
</dbReference>
<name>J7SBS2_NAUDC</name>
<dbReference type="RefSeq" id="XP_003980196.1">
    <property type="nucleotide sequence ID" value="XM_003980147.1"/>
</dbReference>
<evidence type="ECO:0000256" key="3">
    <source>
        <dbReference type="ARBA" id="ARBA00022679"/>
    </source>
</evidence>
<feature type="region of interest" description="Disordered" evidence="7">
    <location>
        <begin position="681"/>
        <end position="744"/>
    </location>
</feature>
<accession>J7SBS2</accession>
<proteinExistence type="inferred from homology"/>
<feature type="region of interest" description="Disordered" evidence="7">
    <location>
        <begin position="1"/>
        <end position="26"/>
    </location>
</feature>
<keyword evidence="10" id="KW-1185">Reference proteome</keyword>
<feature type="compositionally biased region" description="Low complexity" evidence="7">
    <location>
        <begin position="696"/>
        <end position="705"/>
    </location>
</feature>
<sequence>MDTGNLPNRNNNTDNNVKNNYDNAPLIPPDLNNPPSFLDLKSIYDRYLLVEELGNGSFGCVTLAKAQFDINELSQISSKRFNNTLLDQNENVIGNHQNYIAKKQGLVAIKTMLSRLPTLHDYTRVREIKFILAVPASKYLIQIFEMFIDTINFQLHIVMECMEQNLYQMMLHRRKRVFSIPSLRSILAQILAGIKHIHDNNFFHRDIKPENILISPSKRYFDKTLLKTGFYPDNYVVKLADFGLARNIQNKNTFTRYVSTRWYRSPEILLRNGFYSTPLDIWAFGCVAIEATIFKPLFPGTNELDQLWKLLEVLGTPYGDDDIINGNKYDSYGGIWNKAKKLSRNLEFELPKIKGVSLEKFISMPELNDLLRMVKRCLRWNPDERATAAELCSMDFFNDTVARDELERTQKLSSISNESSIGHNHRKDSSSIKKNSTSKNDVKTNAEQALIFAGINSGNLKAPQLSFTSQNNHTNHTNYTEGMNENENPIVSTNVNNNDVISKDAFYNSHNINSQTQIQKNFELNAKLNNIRLDSKSQRNQQQHLDGQILEMQNINTIGYLNDDFNVDYHQKNKDDINRNLNMNNDDTIDSDSTIPTENCDEIDLSKEIEKNLSIDVPQEFDQYIKNQNNHCNILENENGIGSNANNSESFNQYISDLNFMDYNPENELQQENDILNYYADEDEDDDDGDDDNEQEGNPVANNNDENVDIDDNMKGKDDDEQDEDEVYPNITSSYNTNTNNNTNNNGSFYVYYNDEGNNHVNSNADNFTTTNQMLDNFLIENSSHSIPFQNVNKTPRTFTFPYLGHSEQNTNNFSHNQHHNNHNNIRNNNTSSILDTNDFFSNVTY</sequence>
<evidence type="ECO:0000256" key="4">
    <source>
        <dbReference type="ARBA" id="ARBA00022741"/>
    </source>
</evidence>
<dbReference type="SMART" id="SM00220">
    <property type="entry name" value="S_TKc"/>
    <property type="match status" value="1"/>
</dbReference>
<dbReference type="InterPro" id="IPR011009">
    <property type="entry name" value="Kinase-like_dom_sf"/>
</dbReference>
<evidence type="ECO:0000256" key="6">
    <source>
        <dbReference type="ARBA" id="ARBA00022840"/>
    </source>
</evidence>
<organism evidence="9 10">
    <name type="scientific">Naumovozyma dairenensis (strain ATCC 10597 / BCRC 20456 / CBS 421 / NBRC 0211 / NRRL Y-12639)</name>
    <name type="common">Saccharomyces dairenensis</name>
    <dbReference type="NCBI Taxonomy" id="1071378"/>
    <lineage>
        <taxon>Eukaryota</taxon>
        <taxon>Fungi</taxon>
        <taxon>Dikarya</taxon>
        <taxon>Ascomycota</taxon>
        <taxon>Saccharomycotina</taxon>
        <taxon>Saccharomycetes</taxon>
        <taxon>Saccharomycetales</taxon>
        <taxon>Saccharomycetaceae</taxon>
        <taxon>Naumovozyma</taxon>
    </lineage>
</organism>
<keyword evidence="5" id="KW-0418">Kinase</keyword>
<dbReference type="GO" id="GO:0004674">
    <property type="term" value="F:protein serine/threonine kinase activity"/>
    <property type="evidence" value="ECO:0007669"/>
    <property type="project" value="UniProtKB-KW"/>
</dbReference>
<keyword evidence="2" id="KW-0723">Serine/threonine-protein kinase</keyword>
<dbReference type="Pfam" id="PF00069">
    <property type="entry name" value="Pkinase"/>
    <property type="match status" value="1"/>
</dbReference>
<dbReference type="GO" id="GO:0005634">
    <property type="term" value="C:nucleus"/>
    <property type="evidence" value="ECO:0007669"/>
    <property type="project" value="EnsemblFungi"/>
</dbReference>
<evidence type="ECO:0000256" key="7">
    <source>
        <dbReference type="SAM" id="MobiDB-lite"/>
    </source>
</evidence>
<dbReference type="PANTHER" id="PTHR24055">
    <property type="entry name" value="MITOGEN-ACTIVATED PROTEIN KINASE"/>
    <property type="match status" value="1"/>
</dbReference>
<feature type="region of interest" description="Disordered" evidence="7">
    <location>
        <begin position="413"/>
        <end position="441"/>
    </location>
</feature>
<dbReference type="Proteomes" id="UP000000689">
    <property type="component" value="Chromosome 7"/>
</dbReference>
<feature type="compositionally biased region" description="Low complexity" evidence="7">
    <location>
        <begin position="1"/>
        <end position="23"/>
    </location>
</feature>
<dbReference type="EMBL" id="HE580273">
    <property type="protein sequence ID" value="CCK73520.1"/>
    <property type="molecule type" value="Genomic_DNA"/>
</dbReference>
<evidence type="ECO:0000313" key="9">
    <source>
        <dbReference type="EMBL" id="CCK73520.1"/>
    </source>
</evidence>
<comment type="similarity">
    <text evidence="1">Belongs to the protein kinase superfamily. CMGC Ser/Thr protein kinase family. CDC2/CDKX subfamily.</text>
</comment>
<dbReference type="GeneID" id="13926991"/>
<evidence type="ECO:0000256" key="2">
    <source>
        <dbReference type="ARBA" id="ARBA00022527"/>
    </source>
</evidence>
<dbReference type="KEGG" id="ndi:NDAI_0G05370"/>
<dbReference type="AlphaFoldDB" id="J7SBS2"/>
<keyword evidence="6" id="KW-0067">ATP-binding</keyword>
<dbReference type="PROSITE" id="PS00108">
    <property type="entry name" value="PROTEIN_KINASE_ST"/>
    <property type="match status" value="1"/>
</dbReference>
<feature type="compositionally biased region" description="Polar residues" evidence="7">
    <location>
        <begin position="413"/>
        <end position="422"/>
    </location>
</feature>
<dbReference type="STRING" id="1071378.J7SBS2"/>
<dbReference type="GO" id="GO:0040020">
    <property type="term" value="P:regulation of meiotic nuclear division"/>
    <property type="evidence" value="ECO:0007669"/>
    <property type="project" value="EnsemblFungi"/>
</dbReference>
<evidence type="ECO:0000259" key="8">
    <source>
        <dbReference type="PROSITE" id="PS50011"/>
    </source>
</evidence>
<dbReference type="GO" id="GO:0005524">
    <property type="term" value="F:ATP binding"/>
    <property type="evidence" value="ECO:0007669"/>
    <property type="project" value="UniProtKB-KW"/>
</dbReference>
<keyword evidence="3" id="KW-0808">Transferase</keyword>
<dbReference type="Gene3D" id="1.10.510.10">
    <property type="entry name" value="Transferase(Phosphotransferase) domain 1"/>
    <property type="match status" value="1"/>
</dbReference>